<keyword evidence="4" id="KW-1185">Reference proteome</keyword>
<dbReference type="GO" id="GO:0005737">
    <property type="term" value="C:cytoplasm"/>
    <property type="evidence" value="ECO:0007669"/>
    <property type="project" value="TreeGrafter"/>
</dbReference>
<dbReference type="PANTHER" id="PTHR13420">
    <property type="entry name" value="UPF0235 PROTEIN C15ORF40"/>
    <property type="match status" value="1"/>
</dbReference>
<dbReference type="Pfam" id="PF02594">
    <property type="entry name" value="DUF167"/>
    <property type="match status" value="1"/>
</dbReference>
<organism evidence="3 4">
    <name type="scientific">Roseiconus nitratireducens</name>
    <dbReference type="NCBI Taxonomy" id="2605748"/>
    <lineage>
        <taxon>Bacteria</taxon>
        <taxon>Pseudomonadati</taxon>
        <taxon>Planctomycetota</taxon>
        <taxon>Planctomycetia</taxon>
        <taxon>Pirellulales</taxon>
        <taxon>Pirellulaceae</taxon>
        <taxon>Roseiconus</taxon>
    </lineage>
</organism>
<dbReference type="AlphaFoldDB" id="A0A5M6DCT8"/>
<dbReference type="PANTHER" id="PTHR13420:SF7">
    <property type="entry name" value="UPF0235 PROTEIN C15ORF40"/>
    <property type="match status" value="1"/>
</dbReference>
<proteinExistence type="inferred from homology"/>
<comment type="caution">
    <text evidence="3">The sequence shown here is derived from an EMBL/GenBank/DDBJ whole genome shotgun (WGS) entry which is preliminary data.</text>
</comment>
<accession>A0A5M6DCT8</accession>
<evidence type="ECO:0000256" key="1">
    <source>
        <dbReference type="ARBA" id="ARBA00010364"/>
    </source>
</evidence>
<dbReference type="InterPro" id="IPR003746">
    <property type="entry name" value="DUF167"/>
</dbReference>
<dbReference type="NCBIfam" id="TIGR00251">
    <property type="entry name" value="DUF167 family protein"/>
    <property type="match status" value="1"/>
</dbReference>
<dbReference type="SUPFAM" id="SSF69786">
    <property type="entry name" value="YggU-like"/>
    <property type="match status" value="1"/>
</dbReference>
<dbReference type="HAMAP" id="MF_00634">
    <property type="entry name" value="UPF0235"/>
    <property type="match status" value="1"/>
</dbReference>
<evidence type="ECO:0000313" key="3">
    <source>
        <dbReference type="EMBL" id="KAA5545213.1"/>
    </source>
</evidence>
<dbReference type="RefSeq" id="WP_150075482.1">
    <property type="nucleotide sequence ID" value="NZ_VWOX01000003.1"/>
</dbReference>
<comment type="similarity">
    <text evidence="1 2">Belongs to the UPF0235 family.</text>
</comment>
<dbReference type="Proteomes" id="UP000324479">
    <property type="component" value="Unassembled WGS sequence"/>
</dbReference>
<dbReference type="Gene3D" id="3.30.1200.10">
    <property type="entry name" value="YggU-like"/>
    <property type="match status" value="1"/>
</dbReference>
<dbReference type="InterPro" id="IPR036591">
    <property type="entry name" value="YggU-like_sf"/>
</dbReference>
<protein>
    <recommendedName>
        <fullName evidence="2">UPF0235 protein FYK55_05980</fullName>
    </recommendedName>
</protein>
<gene>
    <name evidence="3" type="ORF">FYK55_05980</name>
</gene>
<dbReference type="EMBL" id="VWOX01000003">
    <property type="protein sequence ID" value="KAA5545213.1"/>
    <property type="molecule type" value="Genomic_DNA"/>
</dbReference>
<evidence type="ECO:0000313" key="4">
    <source>
        <dbReference type="Proteomes" id="UP000324479"/>
    </source>
</evidence>
<evidence type="ECO:0000256" key="2">
    <source>
        <dbReference type="HAMAP-Rule" id="MF_00634"/>
    </source>
</evidence>
<dbReference type="SMART" id="SM01152">
    <property type="entry name" value="DUF167"/>
    <property type="match status" value="1"/>
</dbReference>
<sequence length="98" mass="10265">MSELVVTATADGGVRFRVRVSPQSQRTAIGDVHGGALKVALRAAPEKGKANAELIKVLAKSLGTSKSDVRLTSGLSSRLKTVHVLGISTAELHKRLGH</sequence>
<name>A0A5M6DCT8_9BACT</name>
<reference evidence="3 4" key="1">
    <citation type="submission" date="2019-08" db="EMBL/GenBank/DDBJ databases">
        <authorList>
            <person name="Dhanesh K."/>
            <person name="Kumar G."/>
            <person name="Sasikala C."/>
            <person name="Venkata Ramana C."/>
        </authorList>
    </citation>
    <scope>NUCLEOTIDE SEQUENCE [LARGE SCALE GENOMIC DNA]</scope>
    <source>
        <strain evidence="3 4">JC645</strain>
    </source>
</reference>